<feature type="transmembrane region" description="Helical" evidence="5">
    <location>
        <begin position="385"/>
        <end position="403"/>
    </location>
</feature>
<feature type="transmembrane region" description="Helical" evidence="5">
    <location>
        <begin position="213"/>
        <end position="235"/>
    </location>
</feature>
<dbReference type="GO" id="GO:0042597">
    <property type="term" value="C:periplasmic space"/>
    <property type="evidence" value="ECO:0007669"/>
    <property type="project" value="InterPro"/>
</dbReference>
<evidence type="ECO:0000313" key="7">
    <source>
        <dbReference type="EMBL" id="OIJ25045.1"/>
    </source>
</evidence>
<feature type="transmembrane region" description="Helical" evidence="5">
    <location>
        <begin position="283"/>
        <end position="305"/>
    </location>
</feature>
<feature type="transmembrane region" description="Helical" evidence="5">
    <location>
        <begin position="247"/>
        <end position="267"/>
    </location>
</feature>
<organism evidence="7 8">
    <name type="scientific">Nocardioides luteus</name>
    <dbReference type="NCBI Taxonomy" id="1844"/>
    <lineage>
        <taxon>Bacteria</taxon>
        <taxon>Bacillati</taxon>
        <taxon>Actinomycetota</taxon>
        <taxon>Actinomycetes</taxon>
        <taxon>Propionibacteriales</taxon>
        <taxon>Nocardioidaceae</taxon>
        <taxon>Nocardioides</taxon>
    </lineage>
</organism>
<keyword evidence="2" id="KW-0479">Metal-binding</keyword>
<protein>
    <recommendedName>
        <fullName evidence="6">CopC domain-containing protein</fullName>
    </recommendedName>
</protein>
<accession>A0A1J4N0E7</accession>
<keyword evidence="4" id="KW-0186">Copper</keyword>
<gene>
    <name evidence="7" type="ORF">UG56_020010</name>
</gene>
<dbReference type="PANTHER" id="PTHR34820:SF4">
    <property type="entry name" value="INNER MEMBRANE PROTEIN YEBZ"/>
    <property type="match status" value="1"/>
</dbReference>
<dbReference type="Pfam" id="PF04234">
    <property type="entry name" value="CopC"/>
    <property type="match status" value="1"/>
</dbReference>
<dbReference type="GO" id="GO:0046688">
    <property type="term" value="P:response to copper ion"/>
    <property type="evidence" value="ECO:0007669"/>
    <property type="project" value="InterPro"/>
</dbReference>
<name>A0A1J4N0E7_9ACTN</name>
<dbReference type="GO" id="GO:0005886">
    <property type="term" value="C:plasma membrane"/>
    <property type="evidence" value="ECO:0007669"/>
    <property type="project" value="TreeGrafter"/>
</dbReference>
<feature type="transmembrane region" description="Helical" evidence="5">
    <location>
        <begin position="317"/>
        <end position="337"/>
    </location>
</feature>
<feature type="domain" description="CopC" evidence="6">
    <location>
        <begin position="14"/>
        <end position="107"/>
    </location>
</feature>
<evidence type="ECO:0000259" key="6">
    <source>
        <dbReference type="Pfam" id="PF04234"/>
    </source>
</evidence>
<dbReference type="RefSeq" id="WP_052693144.1">
    <property type="nucleotide sequence ID" value="NZ_JZDQ02000030.1"/>
</dbReference>
<dbReference type="EMBL" id="JZDQ02000030">
    <property type="protein sequence ID" value="OIJ25045.1"/>
    <property type="molecule type" value="Genomic_DNA"/>
</dbReference>
<dbReference type="GO" id="GO:0006825">
    <property type="term" value="P:copper ion transport"/>
    <property type="evidence" value="ECO:0007669"/>
    <property type="project" value="InterPro"/>
</dbReference>
<dbReference type="InterPro" id="IPR007348">
    <property type="entry name" value="CopC_dom"/>
</dbReference>
<evidence type="ECO:0000313" key="8">
    <source>
        <dbReference type="Proteomes" id="UP000033772"/>
    </source>
</evidence>
<dbReference type="InterPro" id="IPR014756">
    <property type="entry name" value="Ig_E-set"/>
</dbReference>
<evidence type="ECO:0000256" key="2">
    <source>
        <dbReference type="ARBA" id="ARBA00022723"/>
    </source>
</evidence>
<keyword evidence="5" id="KW-0812">Transmembrane</keyword>
<dbReference type="GO" id="GO:0005507">
    <property type="term" value="F:copper ion binding"/>
    <property type="evidence" value="ECO:0007669"/>
    <property type="project" value="InterPro"/>
</dbReference>
<feature type="transmembrane region" description="Helical" evidence="5">
    <location>
        <begin position="130"/>
        <end position="156"/>
    </location>
</feature>
<evidence type="ECO:0000256" key="5">
    <source>
        <dbReference type="SAM" id="Phobius"/>
    </source>
</evidence>
<dbReference type="InterPro" id="IPR014755">
    <property type="entry name" value="Cu-Rt/internalin_Ig-like"/>
</dbReference>
<dbReference type="PANTHER" id="PTHR34820">
    <property type="entry name" value="INNER MEMBRANE PROTEIN YEBZ"/>
    <property type="match status" value="1"/>
</dbReference>
<comment type="caution">
    <text evidence="7">The sequence shown here is derived from an EMBL/GenBank/DDBJ whole genome shotgun (WGS) entry which is preliminary data.</text>
</comment>
<sequence>MLLTVLPSPSGDPVLVSLSPGDGETVKSPDEVRITFDRPVPAELATVQMTDPAGERIVSTRPYNPAGADDTIAVPMPKTRYEGIYTVVWSVPSSTLEPMVGSSNFSVFSSARLTAVPGLVVDRDPVIVTVYTIAGTLATAALVLGVGTVFALVVAWPQGARRRGSRRLLRYTWATLVLATLVSLLSFGGYAARTSLGDAFDPALLAGTVKSDIGAALLARLLILVPLTLGFWQLLRSEPARTSAERWTSALTVLGAASALAATWVFARPQAPAGPGPVSVAEGIALLLAAAVGVGAAVMQWTVLRRSGGRTAPATRLLARIMPVAGVLLLLLTASTTDGWRPIAYGALAVVVVGTGVALLYRERRRRSDHDKGDRRRDKPARRRLQEVATVLAATTVVALAALPGSALPG</sequence>
<keyword evidence="8" id="KW-1185">Reference proteome</keyword>
<dbReference type="SUPFAM" id="SSF81296">
    <property type="entry name" value="E set domains"/>
    <property type="match status" value="1"/>
</dbReference>
<dbReference type="AlphaFoldDB" id="A0A1J4N0E7"/>
<feature type="transmembrane region" description="Helical" evidence="5">
    <location>
        <begin position="343"/>
        <end position="361"/>
    </location>
</feature>
<keyword evidence="5" id="KW-1133">Transmembrane helix</keyword>
<reference evidence="7" key="1">
    <citation type="submission" date="2016-10" db="EMBL/GenBank/DDBJ databases">
        <title>Draft Genome Sequence of Nocardioides luteus Strain BAFB, an Alkane-Degrading Bacterium Isolated from JP-7 Polluted Soil.</title>
        <authorList>
            <person name="Brown L."/>
            <person name="Ruiz O.N."/>
            <person name="Gunasekera T."/>
        </authorList>
    </citation>
    <scope>NUCLEOTIDE SEQUENCE [LARGE SCALE GENOMIC DNA]</scope>
    <source>
        <strain evidence="7">BAFB</strain>
    </source>
</reference>
<proteinExistence type="predicted"/>
<dbReference type="InterPro" id="IPR032694">
    <property type="entry name" value="CopC/D"/>
</dbReference>
<comment type="subcellular location">
    <subcellularLocation>
        <location evidence="1">Cell envelope</location>
    </subcellularLocation>
</comment>
<keyword evidence="5" id="KW-0472">Membrane</keyword>
<evidence type="ECO:0000256" key="4">
    <source>
        <dbReference type="ARBA" id="ARBA00023008"/>
    </source>
</evidence>
<keyword evidence="3" id="KW-0732">Signal</keyword>
<dbReference type="Proteomes" id="UP000033772">
    <property type="component" value="Unassembled WGS sequence"/>
</dbReference>
<dbReference type="STRING" id="1844.UG56_020010"/>
<evidence type="ECO:0000256" key="3">
    <source>
        <dbReference type="ARBA" id="ARBA00022729"/>
    </source>
</evidence>
<dbReference type="Gene3D" id="2.60.40.1220">
    <property type="match status" value="1"/>
</dbReference>
<dbReference type="GO" id="GO:0030313">
    <property type="term" value="C:cell envelope"/>
    <property type="evidence" value="ECO:0007669"/>
    <property type="project" value="UniProtKB-SubCell"/>
</dbReference>
<feature type="transmembrane region" description="Helical" evidence="5">
    <location>
        <begin position="168"/>
        <end position="193"/>
    </location>
</feature>
<evidence type="ECO:0000256" key="1">
    <source>
        <dbReference type="ARBA" id="ARBA00004196"/>
    </source>
</evidence>